<protein>
    <submittedName>
        <fullName evidence="2">DUF2809 domain-containing protein</fullName>
    </submittedName>
</protein>
<evidence type="ECO:0000313" key="3">
    <source>
        <dbReference type="Proteomes" id="UP000451233"/>
    </source>
</evidence>
<sequence>MAILKLTFNKRYFAIAVLLFLCEVYIAAFVNDTFIRPVFGDYLVVILVYCFIKSFFNMPVHVTALGTLLFSYLMEWFQYIHLNRVLGLENSKWAHLLMGSFFQWADIIAYTAGILTVVLVENRRRK</sequence>
<keyword evidence="1" id="KW-0472">Membrane</keyword>
<feature type="transmembrane region" description="Helical" evidence="1">
    <location>
        <begin position="59"/>
        <end position="81"/>
    </location>
</feature>
<name>A0A7K1XY54_9SPHI</name>
<feature type="transmembrane region" description="Helical" evidence="1">
    <location>
        <begin position="101"/>
        <end position="120"/>
    </location>
</feature>
<keyword evidence="1" id="KW-0812">Transmembrane</keyword>
<keyword evidence="1" id="KW-1133">Transmembrane helix</keyword>
<reference evidence="2 3" key="1">
    <citation type="submission" date="2019-11" db="EMBL/GenBank/DDBJ databases">
        <title>Pedobacter sp. HMF7056 Genome sequencing and assembly.</title>
        <authorList>
            <person name="Kang H."/>
            <person name="Kim H."/>
            <person name="Joh K."/>
        </authorList>
    </citation>
    <scope>NUCLEOTIDE SEQUENCE [LARGE SCALE GENOMIC DNA]</scope>
    <source>
        <strain evidence="2 3">HMF7056</strain>
    </source>
</reference>
<dbReference type="InterPro" id="IPR021257">
    <property type="entry name" value="DUF2809"/>
</dbReference>
<dbReference type="RefSeq" id="WP_160906657.1">
    <property type="nucleotide sequence ID" value="NZ_WVHS01000002.1"/>
</dbReference>
<dbReference type="Pfam" id="PF10990">
    <property type="entry name" value="DUF2809"/>
    <property type="match status" value="1"/>
</dbReference>
<accession>A0A7K1XY54</accession>
<evidence type="ECO:0000313" key="2">
    <source>
        <dbReference type="EMBL" id="MXV15679.1"/>
    </source>
</evidence>
<dbReference type="EMBL" id="WVHS01000002">
    <property type="protein sequence ID" value="MXV15679.1"/>
    <property type="molecule type" value="Genomic_DNA"/>
</dbReference>
<feature type="transmembrane region" description="Helical" evidence="1">
    <location>
        <begin position="34"/>
        <end position="52"/>
    </location>
</feature>
<feature type="transmembrane region" description="Helical" evidence="1">
    <location>
        <begin position="12"/>
        <end position="28"/>
    </location>
</feature>
<proteinExistence type="predicted"/>
<evidence type="ECO:0000256" key="1">
    <source>
        <dbReference type="SAM" id="Phobius"/>
    </source>
</evidence>
<comment type="caution">
    <text evidence="2">The sequence shown here is derived from an EMBL/GenBank/DDBJ whole genome shotgun (WGS) entry which is preliminary data.</text>
</comment>
<gene>
    <name evidence="2" type="ORF">GS398_10215</name>
</gene>
<dbReference type="Proteomes" id="UP000451233">
    <property type="component" value="Unassembled WGS sequence"/>
</dbReference>
<organism evidence="2 3">
    <name type="scientific">Hufsiella ginkgonis</name>
    <dbReference type="NCBI Taxonomy" id="2695274"/>
    <lineage>
        <taxon>Bacteria</taxon>
        <taxon>Pseudomonadati</taxon>
        <taxon>Bacteroidota</taxon>
        <taxon>Sphingobacteriia</taxon>
        <taxon>Sphingobacteriales</taxon>
        <taxon>Sphingobacteriaceae</taxon>
        <taxon>Hufsiella</taxon>
    </lineage>
</organism>
<dbReference type="AlphaFoldDB" id="A0A7K1XY54"/>
<keyword evidence="3" id="KW-1185">Reference proteome</keyword>